<keyword evidence="3" id="KW-1185">Reference proteome</keyword>
<protein>
    <submittedName>
        <fullName evidence="2">Z1 domain-containing protein</fullName>
    </submittedName>
</protein>
<accession>A0A1I1S9N9</accession>
<sequence length="920" mass="103547">MSNQLDMLDNMVSHGLADSARRTPEGIRELIASVRQAPIFPDVTDDDAEMLAREIEERIGVSMGLGSLVVAADDFEPWLENVRAEIEGGSDPWYYWSRYKKLLFKNKLPQDVIYGTDQVTDTILGRLGNPRDNRSWDRKGMVVGHVQSGKTANYTGLVCKAADAGYRLIIVIAGIHNNLRNQTQGRIDEGFIGRDTGRLAQVGTREKPKLIGVAEFDDRFTPVSLTNTIRDFNKSTATSNTSQIASYAVPVVLVIKKNTHTLRNLTEWLREHSANHSSEMVDQPMLLIDDEADNASINVKYGKSEVSRINGQIRELLGLFRRSCYVGYTATPFANIFIDPEQDEAMEEEDLFPRDFIIGLDAPNNYFGPRKVFLDGMPDDEEPYYLRNITDNEDVLPIKHGKDDELVAIPESMIEALRTFLVARTIRDLRGQADQHASMLVNASRFTRMQGLIRNRLQEVLDTIRDSIRINASLGERGLLDPEIAALRKTWADEFHDEWPDWNEIQSRLLQSTGGAKVVEVNSRVNDLDYSAAGDRGLTVIAVGGFSLSRGLTLEGLTVSYFLRNSMMYDTLMQMGRWFGYRGGYEKLCRIWMPPQAIGWYAHIAEATEELHEELRRMQRDRATPLQFGLAVRSHPSSLLVTARNKLGSGEKHVKIGLSNGYVETHKLNNDEEVLESNRNAARNFLIALHEEGYEPSKTKCQGGYLLEDVGVAHIDEFLIRFRNARESVGTTIPPLRDYIGQRAHDELDKWDVFIASVSEKQETSDLLGWPIGPAKRSIGVERLEDGILSISGRRARVASRGVEKIGVAAEDAARAEAEFTASHNLEGSRDVNFPDHIYRRARRKPLLVLFLISVRLPEKVETPGKYVGLLPNEPVVAFGISFPVSSRPDDKVEYVMNTTMLRELFGDEDLDEDAEMEDV</sequence>
<evidence type="ECO:0000313" key="2">
    <source>
        <dbReference type="EMBL" id="SFD43107.1"/>
    </source>
</evidence>
<dbReference type="EMBL" id="FOMS01000001">
    <property type="protein sequence ID" value="SFD43107.1"/>
    <property type="molecule type" value="Genomic_DNA"/>
</dbReference>
<name>A0A1I1S9N9_9RHOB</name>
<evidence type="ECO:0000313" key="3">
    <source>
        <dbReference type="Proteomes" id="UP000325289"/>
    </source>
</evidence>
<feature type="domain" description="Putative endonuclease Z1" evidence="1">
    <location>
        <begin position="412"/>
        <end position="639"/>
    </location>
</feature>
<dbReference type="InterPro" id="IPR018310">
    <property type="entry name" value="Put_endonuclease_Z1-dom"/>
</dbReference>
<gene>
    <name evidence="2" type="ORF">SAMN04515678_10145</name>
</gene>
<dbReference type="RefSeq" id="WP_149753828.1">
    <property type="nucleotide sequence ID" value="NZ_FOMS01000001.1"/>
</dbReference>
<evidence type="ECO:0000259" key="1">
    <source>
        <dbReference type="Pfam" id="PF10593"/>
    </source>
</evidence>
<organism evidence="2 3">
    <name type="scientific">Roseivivax sediminis</name>
    <dbReference type="NCBI Taxonomy" id="936889"/>
    <lineage>
        <taxon>Bacteria</taxon>
        <taxon>Pseudomonadati</taxon>
        <taxon>Pseudomonadota</taxon>
        <taxon>Alphaproteobacteria</taxon>
        <taxon>Rhodobacterales</taxon>
        <taxon>Roseobacteraceae</taxon>
        <taxon>Roseivivax</taxon>
    </lineage>
</organism>
<reference evidence="2 3" key="1">
    <citation type="submission" date="2016-10" db="EMBL/GenBank/DDBJ databases">
        <authorList>
            <person name="Varghese N."/>
            <person name="Submissions S."/>
        </authorList>
    </citation>
    <scope>NUCLEOTIDE SEQUENCE [LARGE SCALE GENOMIC DNA]</scope>
    <source>
        <strain evidence="3">YIM D21,KCTC 23444,ACCC 10710</strain>
    </source>
</reference>
<dbReference type="AlphaFoldDB" id="A0A1I1S9N9"/>
<proteinExistence type="predicted"/>
<dbReference type="OrthoDB" id="436461at2"/>
<dbReference type="Pfam" id="PF10593">
    <property type="entry name" value="Z1"/>
    <property type="match status" value="1"/>
</dbReference>
<dbReference type="Proteomes" id="UP000325289">
    <property type="component" value="Unassembled WGS sequence"/>
</dbReference>